<gene>
    <name evidence="2" type="ORF">SAMN05444486_10716</name>
</gene>
<dbReference type="PANTHER" id="PTHR33608:SF6">
    <property type="entry name" value="BLL2464 PROTEIN"/>
    <property type="match status" value="1"/>
</dbReference>
<dbReference type="OrthoDB" id="9794556at2"/>
<accession>A0A1H3NER8</accession>
<dbReference type="Proteomes" id="UP000199026">
    <property type="component" value="Unassembled WGS sequence"/>
</dbReference>
<feature type="domain" description="DUF58" evidence="1">
    <location>
        <begin position="50"/>
        <end position="223"/>
    </location>
</feature>
<dbReference type="InterPro" id="IPR002881">
    <property type="entry name" value="DUF58"/>
</dbReference>
<dbReference type="AlphaFoldDB" id="A0A1H3NER8"/>
<evidence type="ECO:0000313" key="2">
    <source>
        <dbReference type="EMBL" id="SDY86679.1"/>
    </source>
</evidence>
<dbReference type="PANTHER" id="PTHR33608">
    <property type="entry name" value="BLL2464 PROTEIN"/>
    <property type="match status" value="1"/>
</dbReference>
<dbReference type="STRING" id="576131.SAMN05444486_10716"/>
<sequence length="290" mass="31890">MTDALPLRSRAEAATANLAALLARAEQLAAAVMPGGHGRRRAGAGDDFWQYRPVQAGDTLRMVDWRRSAQSDAQFVRQKEWQISQSVFFWVDRARSMQFASGPHLPQKIDRAQLVSLAAGILLSRGGERIGLSGEDLPPRAGSKQLQRFAELLVCQKTEDYAAPQVSAVTKNAFVIFVSDFLGDIESTEAALREASGKGARGVCLQILDPVEESFPFRGRAIFDSVGGSLRHETLQAADLSARYLERLAERKARLHEICSQTGWTFSTHHTNAPAQAAVLWLYNMIEGPK</sequence>
<reference evidence="2 3" key="1">
    <citation type="submission" date="2016-10" db="EMBL/GenBank/DDBJ databases">
        <authorList>
            <person name="de Groot N.N."/>
        </authorList>
    </citation>
    <scope>NUCLEOTIDE SEQUENCE [LARGE SCALE GENOMIC DNA]</scope>
    <source>
        <strain evidence="2 3">DSM 24677</strain>
    </source>
</reference>
<keyword evidence="3" id="KW-1185">Reference proteome</keyword>
<dbReference type="RefSeq" id="WP_089894391.1">
    <property type="nucleotide sequence ID" value="NZ_CALLJM010000036.1"/>
</dbReference>
<dbReference type="GeneID" id="78125879"/>
<organism evidence="2 3">
    <name type="scientific">Lentibacter algarum</name>
    <dbReference type="NCBI Taxonomy" id="576131"/>
    <lineage>
        <taxon>Bacteria</taxon>
        <taxon>Pseudomonadati</taxon>
        <taxon>Pseudomonadota</taxon>
        <taxon>Alphaproteobacteria</taxon>
        <taxon>Rhodobacterales</taxon>
        <taxon>Roseobacteraceae</taxon>
        <taxon>Lentibacter</taxon>
    </lineage>
</organism>
<dbReference type="Pfam" id="PF01882">
    <property type="entry name" value="DUF58"/>
    <property type="match status" value="1"/>
</dbReference>
<proteinExistence type="predicted"/>
<evidence type="ECO:0000313" key="3">
    <source>
        <dbReference type="Proteomes" id="UP000199026"/>
    </source>
</evidence>
<evidence type="ECO:0000259" key="1">
    <source>
        <dbReference type="Pfam" id="PF01882"/>
    </source>
</evidence>
<protein>
    <recommendedName>
        <fullName evidence="1">DUF58 domain-containing protein</fullName>
    </recommendedName>
</protein>
<name>A0A1H3NER8_9RHOB</name>
<dbReference type="EMBL" id="FNPR01000007">
    <property type="protein sequence ID" value="SDY86679.1"/>
    <property type="molecule type" value="Genomic_DNA"/>
</dbReference>